<dbReference type="EMBL" id="JAGTXO010000012">
    <property type="protein sequence ID" value="KAG8464650.1"/>
    <property type="molecule type" value="Genomic_DNA"/>
</dbReference>
<feature type="compositionally biased region" description="Low complexity" evidence="3">
    <location>
        <begin position="386"/>
        <end position="397"/>
    </location>
</feature>
<keyword evidence="6" id="KW-1185">Reference proteome</keyword>
<dbReference type="PANTHER" id="PTHR48006">
    <property type="entry name" value="LEUCINE-RICH REPEAT-CONTAINING PROTEIN DDB_G0281931-RELATED"/>
    <property type="match status" value="1"/>
</dbReference>
<name>A0A8J5XSI7_DIALT</name>
<dbReference type="SUPFAM" id="SSF52058">
    <property type="entry name" value="L domain-like"/>
    <property type="match status" value="1"/>
</dbReference>
<keyword evidence="1" id="KW-0433">Leucine-rich repeat</keyword>
<dbReference type="Proteomes" id="UP000751190">
    <property type="component" value="Unassembled WGS sequence"/>
</dbReference>
<dbReference type="InterPro" id="IPR001611">
    <property type="entry name" value="Leu-rich_rpt"/>
</dbReference>
<dbReference type="AlphaFoldDB" id="A0A8J5XSI7"/>
<dbReference type="InterPro" id="IPR051824">
    <property type="entry name" value="LRR_Rcpt-Like_S/T_Kinase"/>
</dbReference>
<keyword evidence="4" id="KW-1133">Transmembrane helix</keyword>
<evidence type="ECO:0000256" key="2">
    <source>
        <dbReference type="ARBA" id="ARBA00022737"/>
    </source>
</evidence>
<feature type="region of interest" description="Disordered" evidence="3">
    <location>
        <begin position="375"/>
        <end position="397"/>
    </location>
</feature>
<gene>
    <name evidence="5" type="ORF">KFE25_010018</name>
</gene>
<evidence type="ECO:0000256" key="4">
    <source>
        <dbReference type="SAM" id="Phobius"/>
    </source>
</evidence>
<evidence type="ECO:0000313" key="5">
    <source>
        <dbReference type="EMBL" id="KAG8464650.1"/>
    </source>
</evidence>
<keyword evidence="4" id="KW-0812">Transmembrane</keyword>
<evidence type="ECO:0000256" key="3">
    <source>
        <dbReference type="SAM" id="MobiDB-lite"/>
    </source>
</evidence>
<protein>
    <submittedName>
        <fullName evidence="5">Uncharacterized protein</fullName>
    </submittedName>
</protein>
<evidence type="ECO:0000256" key="1">
    <source>
        <dbReference type="ARBA" id="ARBA00022614"/>
    </source>
</evidence>
<reference evidence="5" key="1">
    <citation type="submission" date="2021-05" db="EMBL/GenBank/DDBJ databases">
        <title>The genome of the haptophyte Pavlova lutheri (Diacronema luteri, Pavlovales) - a model for lipid biosynthesis in eukaryotic algae.</title>
        <authorList>
            <person name="Hulatt C.J."/>
            <person name="Posewitz M.C."/>
        </authorList>
    </citation>
    <scope>NUCLEOTIDE SEQUENCE</scope>
    <source>
        <strain evidence="5">NIVA-4/92</strain>
    </source>
</reference>
<accession>A0A8J5XSI7</accession>
<dbReference type="OrthoDB" id="676979at2759"/>
<organism evidence="5 6">
    <name type="scientific">Diacronema lutheri</name>
    <name type="common">Unicellular marine alga</name>
    <name type="synonym">Monochrysis lutheri</name>
    <dbReference type="NCBI Taxonomy" id="2081491"/>
    <lineage>
        <taxon>Eukaryota</taxon>
        <taxon>Haptista</taxon>
        <taxon>Haptophyta</taxon>
        <taxon>Pavlovophyceae</taxon>
        <taxon>Pavlovales</taxon>
        <taxon>Pavlovaceae</taxon>
        <taxon>Diacronema</taxon>
    </lineage>
</organism>
<keyword evidence="2" id="KW-0677">Repeat</keyword>
<proteinExistence type="predicted"/>
<dbReference type="Pfam" id="PF13855">
    <property type="entry name" value="LRR_8"/>
    <property type="match status" value="2"/>
</dbReference>
<comment type="caution">
    <text evidence="5">The sequence shown here is derived from an EMBL/GenBank/DDBJ whole genome shotgun (WGS) entry which is preliminary data.</text>
</comment>
<dbReference type="FunFam" id="3.80.10.10:FF:000041">
    <property type="entry name" value="LRR receptor-like serine/threonine-protein kinase ERECTA"/>
    <property type="match status" value="1"/>
</dbReference>
<dbReference type="OMA" id="ACCAEEC"/>
<dbReference type="InterPro" id="IPR032675">
    <property type="entry name" value="LRR_dom_sf"/>
</dbReference>
<evidence type="ECO:0000313" key="6">
    <source>
        <dbReference type="Proteomes" id="UP000751190"/>
    </source>
</evidence>
<keyword evidence="4" id="KW-0472">Membrane</keyword>
<sequence>MPAPALDHIFEFDWPTMGSWCGSPLVILAFARLATASFEGLQVYKDCVATQCTSLSVIGQASLGTLPTEIGDLVSLASLVLHDDALTGTLPTELGSLTELTDLRLHGNSFRGGIPTQLGRLSALQSLSLASNSLTGAIPSEWAKLTALTRLSAAWNQLGGTVPAEVWSNWPALRTLELQGNQLSGILPEEIENVDKLEELVLSLNLFSGYLPPALAELKGLKKLLVEANLFSGAVPSEIGALPLEACHLTLPAEVVGEDLASHPFNTFWKPLPPSIEAKCTVHWTVPFHLPHTPHKDCTMCLRHRCTLWGMNKCAARKGFTDPQRHEKEACMCACCAEECNVDPHHTVGGCPGENNKPLYGPAESTFYAPGMAPVGKGKGRGSGHPALLAERPPASAAPRPSVAEVACVLIVALAIVGSIGVVAARVIADRRRRSAESS</sequence>
<dbReference type="Gene3D" id="3.80.10.10">
    <property type="entry name" value="Ribonuclease Inhibitor"/>
    <property type="match status" value="1"/>
</dbReference>
<feature type="transmembrane region" description="Helical" evidence="4">
    <location>
        <begin position="409"/>
        <end position="429"/>
    </location>
</feature>